<dbReference type="Proteomes" id="UP000095281">
    <property type="component" value="Unplaced"/>
</dbReference>
<dbReference type="WBParaSite" id="MhA1_Contig1150.frz3.fgene1">
    <property type="protein sequence ID" value="MhA1_Contig1150.frz3.fgene1"/>
    <property type="gene ID" value="MhA1_Contig1150.frz3.fgene1"/>
</dbReference>
<accession>A0A1I8B002</accession>
<dbReference type="PANTHER" id="PTHR10492">
    <property type="match status" value="1"/>
</dbReference>
<keyword evidence="1" id="KW-0227">DNA damage</keyword>
<evidence type="ECO:0000259" key="4">
    <source>
        <dbReference type="Pfam" id="PF21530"/>
    </source>
</evidence>
<keyword evidence="1" id="KW-0067">ATP-binding</keyword>
<keyword evidence="1" id="KW-0233">DNA recombination</keyword>
<dbReference type="Pfam" id="PF21530">
    <property type="entry name" value="Pif1_2B_dom"/>
    <property type="match status" value="1"/>
</dbReference>
<comment type="catalytic activity">
    <reaction evidence="1">
        <text>ATP + H2O = ADP + phosphate + H(+)</text>
        <dbReference type="Rhea" id="RHEA:13065"/>
        <dbReference type="ChEBI" id="CHEBI:15377"/>
        <dbReference type="ChEBI" id="CHEBI:15378"/>
        <dbReference type="ChEBI" id="CHEBI:30616"/>
        <dbReference type="ChEBI" id="CHEBI:43474"/>
        <dbReference type="ChEBI" id="CHEBI:456216"/>
        <dbReference type="EC" id="5.6.2.3"/>
    </reaction>
</comment>
<feature type="signal peptide" evidence="2">
    <location>
        <begin position="1"/>
        <end position="21"/>
    </location>
</feature>
<keyword evidence="1" id="KW-0234">DNA repair</keyword>
<dbReference type="Gene3D" id="3.40.50.300">
    <property type="entry name" value="P-loop containing nucleotide triphosphate hydrolases"/>
    <property type="match status" value="1"/>
</dbReference>
<dbReference type="InterPro" id="IPR049163">
    <property type="entry name" value="Pif1-like_2B_dom"/>
</dbReference>
<feature type="chain" id="PRO_5009315291" description="ATP-dependent DNA helicase" evidence="2">
    <location>
        <begin position="22"/>
        <end position="1169"/>
    </location>
</feature>
<dbReference type="InterPro" id="IPR027417">
    <property type="entry name" value="P-loop_NTPase"/>
</dbReference>
<sequence length="1169" mass="135836">MKSSNLAWFLFFILKGLMILAQEQRAEDDFNKRWEERKNEKIIYLTGMETKAFEMNYEIRDQCSPLPGNKDKFLISLNFYMKFRHFCEDEGLIICYPGQLDSSMTKTGYNSKPVYRVENSKYNYVAKICENKREEFCKESKMESLCKVGKEGIFVPWHGIQLKTDRKNHDSNILKLSLKRHEYNIYSEHFSIRLGEENNIFTNILVPKNDIDEHTEILQFKKGNYKDLYIQNVWGKQLTRFAGLWMLALDMLPKMFDGKLAMYVHRSCNCSMEAWLEKSFAKRKTKIQKTKQIVIGNNKCKYEKKEIVFQLSGNFSNEISLKFMPKDKITDIKFSLNDAIVIFNGNGFIFKSNDDVLWNYPEYSTETRSEIYEKEVKVKFEIFDKFINFFIISNEINVTNTFWVQKLWKNENNMQKYANSALKIEGVIEQIVMLNVTAINKTTISPPISKQFVKILTNNSNIIVRGFFINSIKWLEINLLHDAREAEKDVGVTSLKIIVDCKNNNSNIIFQGLYDDGSLISRYGENCNQIIKEVTYFEININVQQKGASSSLFKVKVNDIELKANKKIDSILAVSSINWIQIPEKFVFRKGRWNERKTHFNTIGRMVKISPAETERYHLRLLLLNVRGAISYEDLRTVKNIDLDNRIRCATFAEACLARGLIRDDEEWKKALEEANSFEMPWKMRELFALILVHCNPAKPDELWALFKDALSEEFAKRFSIELAHRKAYIDIAKRMLQAGKSLADFPALEQIDDLDLDLEEQFNLAEELDIGRRSYELLNDEQKKITFVISTLVHLLRGMKKKVSTMAFTGIAATLLPGGRTMHNRFGLNLDMSSSKIGPCSKAWKELKDIDLFICDEAPMVHKRALVIIDLKLKEIMDSNIDFGGKVMMMAGDFRQTLPIQKHATRAEICDLTVKRTRYWRNAKKYKLNKNMRALVSEKDFAKELLEIGFSNWNQMAKMAIVAPKNVDVKDLNSKGLNMLPGNETLYTSIDKAENEEKQVLDEYLDEYLNSLSPNGFPLHELRLKKNAIVMLIRNMKIENGLCNGTRMLVEEMRPNMIVCRLLSGDRAGHLVYIPRITLCCDGEYPFDLHRHQFPLVLAFAMTVNKAQEQTLEKLGIDLTKDVFSHGQLYVALSRVRTWKALSIRLLETNSERKVMNVVYKEILDEYD</sequence>
<name>A0A1I8B002_MELHA</name>
<feature type="domain" description="DNA helicase Pif1-like DEAD-box helicase" evidence="3">
    <location>
        <begin position="787"/>
        <end position="954"/>
    </location>
</feature>
<dbReference type="Pfam" id="PF05970">
    <property type="entry name" value="PIF1"/>
    <property type="match status" value="1"/>
</dbReference>
<comment type="cofactor">
    <cofactor evidence="1">
        <name>Mg(2+)</name>
        <dbReference type="ChEBI" id="CHEBI:18420"/>
    </cofactor>
</comment>
<dbReference type="GO" id="GO:0006281">
    <property type="term" value="P:DNA repair"/>
    <property type="evidence" value="ECO:0007669"/>
    <property type="project" value="UniProtKB-KW"/>
</dbReference>
<comment type="similarity">
    <text evidence="1">Belongs to the helicase family.</text>
</comment>
<dbReference type="AlphaFoldDB" id="A0A1I8B002"/>
<evidence type="ECO:0000313" key="6">
    <source>
        <dbReference type="WBParaSite" id="MhA1_Contig1150.frz3.fgene1"/>
    </source>
</evidence>
<proteinExistence type="inferred from homology"/>
<reference evidence="6" key="1">
    <citation type="submission" date="2016-11" db="UniProtKB">
        <authorList>
            <consortium name="WormBaseParasite"/>
        </authorList>
    </citation>
    <scope>IDENTIFICATION</scope>
</reference>
<dbReference type="GO" id="GO:0005524">
    <property type="term" value="F:ATP binding"/>
    <property type="evidence" value="ECO:0007669"/>
    <property type="project" value="UniProtKB-KW"/>
</dbReference>
<keyword evidence="5" id="KW-1185">Reference proteome</keyword>
<dbReference type="InterPro" id="IPR010285">
    <property type="entry name" value="DNA_helicase_pif1-like_DEAD"/>
</dbReference>
<keyword evidence="2" id="KW-0732">Signal</keyword>
<evidence type="ECO:0000256" key="1">
    <source>
        <dbReference type="RuleBase" id="RU363044"/>
    </source>
</evidence>
<dbReference type="GO" id="GO:0043139">
    <property type="term" value="F:5'-3' DNA helicase activity"/>
    <property type="evidence" value="ECO:0007669"/>
    <property type="project" value="UniProtKB-EC"/>
</dbReference>
<organism evidence="5 6">
    <name type="scientific">Meloidogyne hapla</name>
    <name type="common">Root-knot nematode worm</name>
    <dbReference type="NCBI Taxonomy" id="6305"/>
    <lineage>
        <taxon>Eukaryota</taxon>
        <taxon>Metazoa</taxon>
        <taxon>Ecdysozoa</taxon>
        <taxon>Nematoda</taxon>
        <taxon>Chromadorea</taxon>
        <taxon>Rhabditida</taxon>
        <taxon>Tylenchina</taxon>
        <taxon>Tylenchomorpha</taxon>
        <taxon>Tylenchoidea</taxon>
        <taxon>Meloidogynidae</taxon>
        <taxon>Meloidogyninae</taxon>
        <taxon>Meloidogyne</taxon>
    </lineage>
</organism>
<evidence type="ECO:0000313" key="5">
    <source>
        <dbReference type="Proteomes" id="UP000095281"/>
    </source>
</evidence>
<dbReference type="PANTHER" id="PTHR10492:SF57">
    <property type="entry name" value="ATP-DEPENDENT DNA HELICASE"/>
    <property type="match status" value="1"/>
</dbReference>
<feature type="domain" description="DNA helicase Pif1-like 2B" evidence="4">
    <location>
        <begin position="1008"/>
        <end position="1053"/>
    </location>
</feature>
<protein>
    <recommendedName>
        <fullName evidence="1">ATP-dependent DNA helicase</fullName>
        <ecNumber evidence="1">5.6.2.3</ecNumber>
    </recommendedName>
</protein>
<keyword evidence="1" id="KW-0378">Hydrolase</keyword>
<keyword evidence="1" id="KW-0547">Nucleotide-binding</keyword>
<dbReference type="GO" id="GO:0006310">
    <property type="term" value="P:DNA recombination"/>
    <property type="evidence" value="ECO:0007669"/>
    <property type="project" value="UniProtKB-KW"/>
</dbReference>
<dbReference type="EC" id="5.6.2.3" evidence="1"/>
<dbReference type="SUPFAM" id="SSF52540">
    <property type="entry name" value="P-loop containing nucleoside triphosphate hydrolases"/>
    <property type="match status" value="2"/>
</dbReference>
<dbReference type="GO" id="GO:0000723">
    <property type="term" value="P:telomere maintenance"/>
    <property type="evidence" value="ECO:0007669"/>
    <property type="project" value="InterPro"/>
</dbReference>
<evidence type="ECO:0000256" key="2">
    <source>
        <dbReference type="SAM" id="SignalP"/>
    </source>
</evidence>
<dbReference type="GO" id="GO:0016887">
    <property type="term" value="F:ATP hydrolysis activity"/>
    <property type="evidence" value="ECO:0007669"/>
    <property type="project" value="RHEA"/>
</dbReference>
<evidence type="ECO:0000259" key="3">
    <source>
        <dbReference type="Pfam" id="PF05970"/>
    </source>
</evidence>
<keyword evidence="1" id="KW-0347">Helicase</keyword>
<dbReference type="CDD" id="cd18809">
    <property type="entry name" value="SF1_C_RecD"/>
    <property type="match status" value="1"/>
</dbReference>